<reference evidence="1" key="1">
    <citation type="journal article" date="2014" name="Int. J. Syst. Evol. Microbiol.">
        <title>Complete genome sequence of Corynebacterium casei LMG S-19264T (=DSM 44701T), isolated from a smear-ripened cheese.</title>
        <authorList>
            <consortium name="US DOE Joint Genome Institute (JGI-PGF)"/>
            <person name="Walter F."/>
            <person name="Albersmeier A."/>
            <person name="Kalinowski J."/>
            <person name="Ruckert C."/>
        </authorList>
    </citation>
    <scope>NUCLEOTIDE SEQUENCE</scope>
    <source>
        <strain evidence="1">JCM 4403</strain>
    </source>
</reference>
<evidence type="ECO:0000313" key="1">
    <source>
        <dbReference type="EMBL" id="GGQ66720.1"/>
    </source>
</evidence>
<proteinExistence type="predicted"/>
<dbReference type="EMBL" id="BMTU01000002">
    <property type="protein sequence ID" value="GGQ66720.1"/>
    <property type="molecule type" value="Genomic_DNA"/>
</dbReference>
<evidence type="ECO:0000313" key="2">
    <source>
        <dbReference type="Proteomes" id="UP000656732"/>
    </source>
</evidence>
<accession>A0A918ETN6</accession>
<sequence>MGGAGQRGDPLLEFTHERAAAQPPAVQRIVDFFPEFFTVADIGAAYVQWLAEYGKSEHGGSIKSGNGPC</sequence>
<keyword evidence="2" id="KW-1185">Reference proteome</keyword>
<dbReference type="AlphaFoldDB" id="A0A918ETN6"/>
<dbReference type="Proteomes" id="UP000656732">
    <property type="component" value="Unassembled WGS sequence"/>
</dbReference>
<reference evidence="1" key="2">
    <citation type="submission" date="2020-09" db="EMBL/GenBank/DDBJ databases">
        <authorList>
            <person name="Sun Q."/>
            <person name="Ohkuma M."/>
        </authorList>
    </citation>
    <scope>NUCLEOTIDE SEQUENCE</scope>
    <source>
        <strain evidence="1">JCM 4403</strain>
    </source>
</reference>
<comment type="caution">
    <text evidence="1">The sequence shown here is derived from an EMBL/GenBank/DDBJ whole genome shotgun (WGS) entry which is preliminary data.</text>
</comment>
<organism evidence="1 2">
    <name type="scientific">Streptomyces pilosus</name>
    <dbReference type="NCBI Taxonomy" id="28893"/>
    <lineage>
        <taxon>Bacteria</taxon>
        <taxon>Bacillati</taxon>
        <taxon>Actinomycetota</taxon>
        <taxon>Actinomycetes</taxon>
        <taxon>Kitasatosporales</taxon>
        <taxon>Streptomycetaceae</taxon>
        <taxon>Streptomyces</taxon>
    </lineage>
</organism>
<protein>
    <submittedName>
        <fullName evidence="1">Uncharacterized protein</fullName>
    </submittedName>
</protein>
<name>A0A918ETN6_9ACTN</name>
<gene>
    <name evidence="1" type="ORF">GCM10010280_10950</name>
</gene>